<dbReference type="Proteomes" id="UP000483820">
    <property type="component" value="Chromosome IV"/>
</dbReference>
<feature type="region of interest" description="Disordered" evidence="1">
    <location>
        <begin position="46"/>
        <end position="89"/>
    </location>
</feature>
<gene>
    <name evidence="2" type="ORF">GCK72_013038</name>
</gene>
<proteinExistence type="predicted"/>
<protein>
    <submittedName>
        <fullName evidence="2">Uncharacterized protein</fullName>
    </submittedName>
</protein>
<sequence length="110" mass="12695">MGLSKYQQMDEGIDWDCCFMLLPHSQNNVSSIHDKIRCEIDSIGLERSEKGKEHTPDDSFLEKNEGRKQLETKPRQFEKQIPDPRGSIHRENGNVYCGRACTVHTLYVSL</sequence>
<organism evidence="2 3">
    <name type="scientific">Caenorhabditis remanei</name>
    <name type="common">Caenorhabditis vulgaris</name>
    <dbReference type="NCBI Taxonomy" id="31234"/>
    <lineage>
        <taxon>Eukaryota</taxon>
        <taxon>Metazoa</taxon>
        <taxon>Ecdysozoa</taxon>
        <taxon>Nematoda</taxon>
        <taxon>Chromadorea</taxon>
        <taxon>Rhabditida</taxon>
        <taxon>Rhabditina</taxon>
        <taxon>Rhabditomorpha</taxon>
        <taxon>Rhabditoidea</taxon>
        <taxon>Rhabditidae</taxon>
        <taxon>Peloderinae</taxon>
        <taxon>Caenorhabditis</taxon>
    </lineage>
</organism>
<name>A0A6A5GPY8_CAERE</name>
<dbReference type="KEGG" id="crq:GCK72_013038"/>
<dbReference type="GeneID" id="78775697"/>
<evidence type="ECO:0000313" key="2">
    <source>
        <dbReference type="EMBL" id="KAF1756585.1"/>
    </source>
</evidence>
<dbReference type="CTD" id="78775697"/>
<accession>A0A6A5GPY8</accession>
<dbReference type="EMBL" id="WUAV01000004">
    <property type="protein sequence ID" value="KAF1756585.1"/>
    <property type="molecule type" value="Genomic_DNA"/>
</dbReference>
<evidence type="ECO:0000313" key="3">
    <source>
        <dbReference type="Proteomes" id="UP000483820"/>
    </source>
</evidence>
<dbReference type="RefSeq" id="XP_053584367.1">
    <property type="nucleotide sequence ID" value="XM_053729595.1"/>
</dbReference>
<comment type="caution">
    <text evidence="2">The sequence shown here is derived from an EMBL/GenBank/DDBJ whole genome shotgun (WGS) entry which is preliminary data.</text>
</comment>
<dbReference type="AlphaFoldDB" id="A0A6A5GPY8"/>
<reference evidence="2 3" key="1">
    <citation type="submission" date="2019-12" db="EMBL/GenBank/DDBJ databases">
        <title>Chromosome-level assembly of the Caenorhabditis remanei genome.</title>
        <authorList>
            <person name="Teterina A.A."/>
            <person name="Willis J.H."/>
            <person name="Phillips P.C."/>
        </authorList>
    </citation>
    <scope>NUCLEOTIDE SEQUENCE [LARGE SCALE GENOMIC DNA]</scope>
    <source>
        <strain evidence="2 3">PX506</strain>
        <tissue evidence="2">Whole organism</tissue>
    </source>
</reference>
<evidence type="ECO:0000256" key="1">
    <source>
        <dbReference type="SAM" id="MobiDB-lite"/>
    </source>
</evidence>